<keyword evidence="4" id="KW-0472">Membrane</keyword>
<evidence type="ECO:0000256" key="2">
    <source>
        <dbReference type="ARBA" id="ARBA00006275"/>
    </source>
</evidence>
<feature type="domain" description="SusD-like N-terminal" evidence="7">
    <location>
        <begin position="74"/>
        <end position="213"/>
    </location>
</feature>
<organism evidence="8 9">
    <name type="scientific">Chitinophaga solisilvae</name>
    <dbReference type="NCBI Taxonomy" id="1233460"/>
    <lineage>
        <taxon>Bacteria</taxon>
        <taxon>Pseudomonadati</taxon>
        <taxon>Bacteroidota</taxon>
        <taxon>Chitinophagia</taxon>
        <taxon>Chitinophagales</taxon>
        <taxon>Chitinophagaceae</taxon>
        <taxon>Chitinophaga</taxon>
    </lineage>
</organism>
<protein>
    <submittedName>
        <fullName evidence="8">RagB/SusD family nutrient uptake outer membrane protein</fullName>
    </submittedName>
</protein>
<evidence type="ECO:0000259" key="7">
    <source>
        <dbReference type="Pfam" id="PF14322"/>
    </source>
</evidence>
<dbReference type="InterPro" id="IPR033985">
    <property type="entry name" value="SusD-like_N"/>
</dbReference>
<sequence length="453" mass="49978">MALLASLSLFSCNKQLDLSPTDTMDEDKAYRNVADLNGGLLGAYSGLSFNAIYAVSLVTDECTLPGENSTGGGFASYRWQIDPSNTTITDAFGEYYIVIDRINRVLGALDKVSAKPAEVAAKAQYQGELLALRAYCHFALLQNFAEAYTAGKMGVPYMEKSGIGSPARHSFNDVVSKLEKDLQLAKTLIPADADDRGRITKAGVSAIQARVALYAKQWDDAVTFSTEAIDAVPLADRSAFPGIWTDTKSDEVIWKIKKVVSDDLIGQLYFNRRRALYVPSFELIGLFDKVNDVRYPAFILFDDTRGDGKSQYLVNKYSGAAGTPGLADIKLFRTGEMYLIRAEARAEKAQLTAAAKDLNDLRAARIKDYTPKNFADKNALMEGIVTERFKELAFEGHRMFDLRRWNLPVTRNPEDAVLASGAVLLTPGKKGYVFPIPDREMKANKNMNQNPGY</sequence>
<dbReference type="Proteomes" id="UP000281028">
    <property type="component" value="Unassembled WGS sequence"/>
</dbReference>
<comment type="subcellular location">
    <subcellularLocation>
        <location evidence="1">Cell outer membrane</location>
    </subcellularLocation>
</comment>
<dbReference type="Pfam" id="PF14322">
    <property type="entry name" value="SusD-like_3"/>
    <property type="match status" value="1"/>
</dbReference>
<name>A0A3S1DK69_9BACT</name>
<dbReference type="Pfam" id="PF07980">
    <property type="entry name" value="SusD_RagB"/>
    <property type="match status" value="1"/>
</dbReference>
<dbReference type="EMBL" id="RIAR02000001">
    <property type="protein sequence ID" value="NSL90374.1"/>
    <property type="molecule type" value="Genomic_DNA"/>
</dbReference>
<accession>A0A3S1DK69</accession>
<dbReference type="InterPro" id="IPR011990">
    <property type="entry name" value="TPR-like_helical_dom_sf"/>
</dbReference>
<keyword evidence="9" id="KW-1185">Reference proteome</keyword>
<evidence type="ECO:0000313" key="8">
    <source>
        <dbReference type="EMBL" id="NSL90374.1"/>
    </source>
</evidence>
<gene>
    <name evidence="8" type="ORF">ECE50_026365</name>
</gene>
<comment type="similarity">
    <text evidence="2">Belongs to the SusD family.</text>
</comment>
<dbReference type="InterPro" id="IPR012944">
    <property type="entry name" value="SusD_RagB_dom"/>
</dbReference>
<comment type="caution">
    <text evidence="8">The sequence shown here is derived from an EMBL/GenBank/DDBJ whole genome shotgun (WGS) entry which is preliminary data.</text>
</comment>
<proteinExistence type="inferred from homology"/>
<evidence type="ECO:0000256" key="1">
    <source>
        <dbReference type="ARBA" id="ARBA00004442"/>
    </source>
</evidence>
<feature type="domain" description="RagB/SusD" evidence="6">
    <location>
        <begin position="325"/>
        <end position="453"/>
    </location>
</feature>
<evidence type="ECO:0000259" key="6">
    <source>
        <dbReference type="Pfam" id="PF07980"/>
    </source>
</evidence>
<reference evidence="8" key="1">
    <citation type="submission" date="2020-05" db="EMBL/GenBank/DDBJ databases">
        <title>Chitinophaga laudate sp. nov., isolated from a tropical peat swamp.</title>
        <authorList>
            <person name="Goh C.B.S."/>
            <person name="Lee M.S."/>
            <person name="Parimannan S."/>
            <person name="Pasbakhsh P."/>
            <person name="Yule C.M."/>
            <person name="Rajandas H."/>
            <person name="Loke S."/>
            <person name="Croft L."/>
            <person name="Tan J.B.L."/>
        </authorList>
    </citation>
    <scope>NUCLEOTIDE SEQUENCE</scope>
    <source>
        <strain evidence="8">Mgbs1</strain>
    </source>
</reference>
<dbReference type="AlphaFoldDB" id="A0A3S1DK69"/>
<dbReference type="Gene3D" id="1.25.40.390">
    <property type="match status" value="1"/>
</dbReference>
<dbReference type="OrthoDB" id="1080118at2"/>
<keyword evidence="3" id="KW-0732">Signal</keyword>
<evidence type="ECO:0000256" key="4">
    <source>
        <dbReference type="ARBA" id="ARBA00023136"/>
    </source>
</evidence>
<dbReference type="SUPFAM" id="SSF48452">
    <property type="entry name" value="TPR-like"/>
    <property type="match status" value="1"/>
</dbReference>
<keyword evidence="5" id="KW-0998">Cell outer membrane</keyword>
<evidence type="ECO:0000256" key="5">
    <source>
        <dbReference type="ARBA" id="ARBA00023237"/>
    </source>
</evidence>
<evidence type="ECO:0000256" key="3">
    <source>
        <dbReference type="ARBA" id="ARBA00022729"/>
    </source>
</evidence>
<dbReference type="GO" id="GO:0009279">
    <property type="term" value="C:cell outer membrane"/>
    <property type="evidence" value="ECO:0007669"/>
    <property type="project" value="UniProtKB-SubCell"/>
</dbReference>
<evidence type="ECO:0000313" key="9">
    <source>
        <dbReference type="Proteomes" id="UP000281028"/>
    </source>
</evidence>